<reference evidence="3 4" key="1">
    <citation type="submission" date="2023-04" db="EMBL/GenBank/DDBJ databases">
        <title>Genome of Basidiobolus ranarum AG-B5.</title>
        <authorList>
            <person name="Stajich J.E."/>
            <person name="Carter-House D."/>
            <person name="Gryganskyi A."/>
        </authorList>
    </citation>
    <scope>NUCLEOTIDE SEQUENCE [LARGE SCALE GENOMIC DNA]</scope>
    <source>
        <strain evidence="3 4">AG-B5</strain>
    </source>
</reference>
<dbReference type="Gene3D" id="1.20.5.340">
    <property type="match status" value="1"/>
</dbReference>
<comment type="caution">
    <text evidence="3">The sequence shown here is derived from an EMBL/GenBank/DDBJ whole genome shotgun (WGS) entry which is preliminary data.</text>
</comment>
<keyword evidence="4" id="KW-1185">Reference proteome</keyword>
<dbReference type="Pfam" id="PF00261">
    <property type="entry name" value="Tropomyosin"/>
    <property type="match status" value="2"/>
</dbReference>
<name>A0ABR2W4H5_9FUNG</name>
<feature type="coiled-coil region" evidence="2">
    <location>
        <begin position="1"/>
        <end position="161"/>
    </location>
</feature>
<evidence type="ECO:0000256" key="2">
    <source>
        <dbReference type="SAM" id="Coils"/>
    </source>
</evidence>
<protein>
    <submittedName>
        <fullName evidence="3">Tropomyosin-2</fullName>
    </submittedName>
</protein>
<dbReference type="SUPFAM" id="SSF57997">
    <property type="entry name" value="Tropomyosin"/>
    <property type="match status" value="1"/>
</dbReference>
<evidence type="ECO:0000313" key="3">
    <source>
        <dbReference type="EMBL" id="KAK9718826.1"/>
    </source>
</evidence>
<dbReference type="Gene3D" id="1.20.5.170">
    <property type="match status" value="1"/>
</dbReference>
<dbReference type="Proteomes" id="UP001479436">
    <property type="component" value="Unassembled WGS sequence"/>
</dbReference>
<gene>
    <name evidence="3" type="primary">TPM2_1</name>
    <name evidence="3" type="ORF">K7432_005184</name>
</gene>
<sequence>MEKFKEKLNALRAEVDLANARADEAESSLKKLNDSQNDRDQEIIGLQNKIQLLEEELEKAEGKLQDAKVLKEEDEQNRNYGENLLKKINLLEVQLETTENNLRETTEKLRQVDLKAEQAERRVQQLETEKVEMEGKLESLEEQYRNVKAELDETLKSLEEL</sequence>
<dbReference type="EMBL" id="JASJQH010007073">
    <property type="protein sequence ID" value="KAK9718826.1"/>
    <property type="molecule type" value="Genomic_DNA"/>
</dbReference>
<dbReference type="InterPro" id="IPR000533">
    <property type="entry name" value="Tropomyosin"/>
</dbReference>
<proteinExistence type="predicted"/>
<evidence type="ECO:0000256" key="1">
    <source>
        <dbReference type="ARBA" id="ARBA00023054"/>
    </source>
</evidence>
<keyword evidence="1 2" id="KW-0175">Coiled coil</keyword>
<accession>A0ABR2W4H5</accession>
<dbReference type="PANTHER" id="PTHR19269">
    <property type="entry name" value="TROPOMYOSIN"/>
    <property type="match status" value="1"/>
</dbReference>
<evidence type="ECO:0000313" key="4">
    <source>
        <dbReference type="Proteomes" id="UP001479436"/>
    </source>
</evidence>
<organism evidence="3 4">
    <name type="scientific">Basidiobolus ranarum</name>
    <dbReference type="NCBI Taxonomy" id="34480"/>
    <lineage>
        <taxon>Eukaryota</taxon>
        <taxon>Fungi</taxon>
        <taxon>Fungi incertae sedis</taxon>
        <taxon>Zoopagomycota</taxon>
        <taxon>Entomophthoromycotina</taxon>
        <taxon>Basidiobolomycetes</taxon>
        <taxon>Basidiobolales</taxon>
        <taxon>Basidiobolaceae</taxon>
        <taxon>Basidiobolus</taxon>
    </lineage>
</organism>